<accession>A0A848J5K2</accession>
<evidence type="ECO:0000313" key="2">
    <source>
        <dbReference type="Proteomes" id="UP000559010"/>
    </source>
</evidence>
<proteinExistence type="predicted"/>
<protein>
    <submittedName>
        <fullName evidence="1">Acyl transferase</fullName>
    </submittedName>
</protein>
<keyword evidence="1" id="KW-0808">Transferase</keyword>
<dbReference type="RefSeq" id="WP_169684896.1">
    <property type="nucleotide sequence ID" value="NZ_JABBNU010000014.1"/>
</dbReference>
<name>A0A848J5K2_9BACT</name>
<gene>
    <name evidence="1" type="ORF">HH304_19110</name>
</gene>
<dbReference type="AlphaFoldDB" id="A0A848J5K2"/>
<dbReference type="GO" id="GO:0016740">
    <property type="term" value="F:transferase activity"/>
    <property type="evidence" value="ECO:0007669"/>
    <property type="project" value="UniProtKB-KW"/>
</dbReference>
<reference evidence="1 2" key="1">
    <citation type="submission" date="2020-04" db="EMBL/GenBank/DDBJ databases">
        <title>Flammeovirgaceae bacterium KN852 isolated from deep sea.</title>
        <authorList>
            <person name="Zhang D.-C."/>
        </authorList>
    </citation>
    <scope>NUCLEOTIDE SEQUENCE [LARGE SCALE GENOMIC DNA]</scope>
    <source>
        <strain evidence="1 2">KN852</strain>
    </source>
</reference>
<comment type="caution">
    <text evidence="1">The sequence shown here is derived from an EMBL/GenBank/DDBJ whole genome shotgun (WGS) entry which is preliminary data.</text>
</comment>
<sequence length="330" mass="37379">MSDSLKDRILNLSRGDKQGFNQLALEVFRYQATNNVVYNEYISHLSVDSTKVSSIEEIPFLPISFFKRHRISTLNSTPERIFTSSGTTGSVTSRHELYGTKWYEAITTKIWNEYYPSLENCVILALLPGYLEREGSSLIYMVDHFIKSSGDARNGFFLYDHDKLYHLLQSLKGEGKTVVLFGVTFGLLDFAESYSLSFPELIIMETGGMKGRRKEMTRQEVHTIIKKSFGVERVHSEYGMTELLSQAYSNGNGIFAPSSTLDIILRDTNDPFSYVPERKTGGVNVIDLANVDTCSFIETQDLGRKYDDGTFEVLGRFDNSDIRGCNLMVL</sequence>
<evidence type="ECO:0000313" key="1">
    <source>
        <dbReference type="EMBL" id="NMM50528.1"/>
    </source>
</evidence>
<dbReference type="EMBL" id="JABBNU010000014">
    <property type="protein sequence ID" value="NMM50528.1"/>
    <property type="molecule type" value="Genomic_DNA"/>
</dbReference>
<keyword evidence="2" id="KW-1185">Reference proteome</keyword>
<organism evidence="1 2">
    <name type="scientific">Marinigracilibium pacificum</name>
    <dbReference type="NCBI Taxonomy" id="2729599"/>
    <lineage>
        <taxon>Bacteria</taxon>
        <taxon>Pseudomonadati</taxon>
        <taxon>Bacteroidota</taxon>
        <taxon>Cytophagia</taxon>
        <taxon>Cytophagales</taxon>
        <taxon>Flammeovirgaceae</taxon>
        <taxon>Marinigracilibium</taxon>
    </lineage>
</organism>
<dbReference type="SUPFAM" id="SSF56801">
    <property type="entry name" value="Acetyl-CoA synthetase-like"/>
    <property type="match status" value="1"/>
</dbReference>
<dbReference type="Proteomes" id="UP000559010">
    <property type="component" value="Unassembled WGS sequence"/>
</dbReference>